<keyword evidence="1" id="KW-0472">Membrane</keyword>
<feature type="signal peptide" evidence="2">
    <location>
        <begin position="1"/>
        <end position="19"/>
    </location>
</feature>
<keyword evidence="1" id="KW-1133">Transmembrane helix</keyword>
<keyword evidence="2" id="KW-0732">Signal</keyword>
<name>A0A545UST5_9HYPO</name>
<comment type="caution">
    <text evidence="3">The sequence shown here is derived from an EMBL/GenBank/DDBJ whole genome shotgun (WGS) entry which is preliminary data.</text>
</comment>
<feature type="chain" id="PRO_5022125887" evidence="2">
    <location>
        <begin position="20"/>
        <end position="364"/>
    </location>
</feature>
<evidence type="ECO:0000313" key="3">
    <source>
        <dbReference type="EMBL" id="TQV92537.1"/>
    </source>
</evidence>
<feature type="transmembrane region" description="Helical" evidence="1">
    <location>
        <begin position="123"/>
        <end position="147"/>
    </location>
</feature>
<dbReference type="AlphaFoldDB" id="A0A545UST5"/>
<dbReference type="EMBL" id="SPUK01000015">
    <property type="protein sequence ID" value="TQV92537.1"/>
    <property type="molecule type" value="Genomic_DNA"/>
</dbReference>
<sequence>MANWAVLSLSFLSLVGLLAMHLQGLQNGTAHMLMDNISSPNPTLPDTDTMLKTSWTRLSLVDLDFSIMVSVFSTILDYRNVALFLQGNHFFGLWMSVWILVLLDSFGRFPALKSTPLRDRFSFVAWGLVMEFVGVAVGLPAWCAVNLQFSPAHEVLALTPAAQSTEDLGLLSLSFLATTGIPSLLMVMLSPKESRFIFSQQTWIVIRLFHPVLLAIGYMLLRRASQGHHRQKHNLHRATVARHAKMINKVYSVAFWIAAGPHLFTLGILLLNCLVPRLLPAHVATHLSLGKLWPVSSIWQGFFAKVDTVTRGVSVFMTANEVISTMAALIWAWTKNRMAAPKHNLDHLRVGAIRICYCTEQRCK</sequence>
<keyword evidence="1" id="KW-0812">Transmembrane</keyword>
<protein>
    <submittedName>
        <fullName evidence="3">Uncharacterized protein</fullName>
    </submittedName>
</protein>
<accession>A0A545UST5</accession>
<gene>
    <name evidence="3" type="ORF">IF1G_09055</name>
</gene>
<feature type="transmembrane region" description="Helical" evidence="1">
    <location>
        <begin position="83"/>
        <end position="103"/>
    </location>
</feature>
<feature type="transmembrane region" description="Helical" evidence="1">
    <location>
        <begin position="313"/>
        <end position="333"/>
    </location>
</feature>
<dbReference type="STRING" id="43265.A0A545UST5"/>
<feature type="transmembrane region" description="Helical" evidence="1">
    <location>
        <begin position="201"/>
        <end position="221"/>
    </location>
</feature>
<evidence type="ECO:0000256" key="1">
    <source>
        <dbReference type="SAM" id="Phobius"/>
    </source>
</evidence>
<evidence type="ECO:0000256" key="2">
    <source>
        <dbReference type="SAM" id="SignalP"/>
    </source>
</evidence>
<proteinExistence type="predicted"/>
<reference evidence="3 4" key="1">
    <citation type="journal article" date="2019" name="Appl. Microbiol. Biotechnol.">
        <title>Genome sequence of Isaria javanica and comparative genome analysis insights into family S53 peptidase evolution in fungal entomopathogens.</title>
        <authorList>
            <person name="Lin R."/>
            <person name="Zhang X."/>
            <person name="Xin B."/>
            <person name="Zou M."/>
            <person name="Gao Y."/>
            <person name="Qin F."/>
            <person name="Hu Q."/>
            <person name="Xie B."/>
            <person name="Cheng X."/>
        </authorList>
    </citation>
    <scope>NUCLEOTIDE SEQUENCE [LARGE SCALE GENOMIC DNA]</scope>
    <source>
        <strain evidence="3 4">IJ1G</strain>
    </source>
</reference>
<organism evidence="3 4">
    <name type="scientific">Cordyceps javanica</name>
    <dbReference type="NCBI Taxonomy" id="43265"/>
    <lineage>
        <taxon>Eukaryota</taxon>
        <taxon>Fungi</taxon>
        <taxon>Dikarya</taxon>
        <taxon>Ascomycota</taxon>
        <taxon>Pezizomycotina</taxon>
        <taxon>Sordariomycetes</taxon>
        <taxon>Hypocreomycetidae</taxon>
        <taxon>Hypocreales</taxon>
        <taxon>Cordycipitaceae</taxon>
        <taxon>Cordyceps</taxon>
    </lineage>
</organism>
<feature type="transmembrane region" description="Helical" evidence="1">
    <location>
        <begin position="168"/>
        <end position="189"/>
    </location>
</feature>
<evidence type="ECO:0000313" key="4">
    <source>
        <dbReference type="Proteomes" id="UP000315783"/>
    </source>
</evidence>
<keyword evidence="4" id="KW-1185">Reference proteome</keyword>
<dbReference type="Proteomes" id="UP000315783">
    <property type="component" value="Unassembled WGS sequence"/>
</dbReference>
<feature type="transmembrane region" description="Helical" evidence="1">
    <location>
        <begin position="250"/>
        <end position="271"/>
    </location>
</feature>